<dbReference type="Pfam" id="PF06985">
    <property type="entry name" value="HET"/>
    <property type="match status" value="1"/>
</dbReference>
<gene>
    <name evidence="3" type="ORF">SCAR479_12428</name>
</gene>
<organism evidence="3 4">
    <name type="scientific">Seiridium cardinale</name>
    <dbReference type="NCBI Taxonomy" id="138064"/>
    <lineage>
        <taxon>Eukaryota</taxon>
        <taxon>Fungi</taxon>
        <taxon>Dikarya</taxon>
        <taxon>Ascomycota</taxon>
        <taxon>Pezizomycotina</taxon>
        <taxon>Sordariomycetes</taxon>
        <taxon>Xylariomycetidae</taxon>
        <taxon>Amphisphaeriales</taxon>
        <taxon>Sporocadaceae</taxon>
        <taxon>Seiridium</taxon>
    </lineage>
</organism>
<feature type="compositionally biased region" description="Polar residues" evidence="1">
    <location>
        <begin position="12"/>
        <end position="25"/>
    </location>
</feature>
<evidence type="ECO:0000259" key="2">
    <source>
        <dbReference type="Pfam" id="PF06985"/>
    </source>
</evidence>
<dbReference type="InterPro" id="IPR010730">
    <property type="entry name" value="HET"/>
</dbReference>
<protein>
    <recommendedName>
        <fullName evidence="2">Heterokaryon incompatibility domain-containing protein</fullName>
    </recommendedName>
</protein>
<feature type="region of interest" description="Disordered" evidence="1">
    <location>
        <begin position="1"/>
        <end position="25"/>
    </location>
</feature>
<evidence type="ECO:0000313" key="4">
    <source>
        <dbReference type="Proteomes" id="UP001465668"/>
    </source>
</evidence>
<dbReference type="PANTHER" id="PTHR39596">
    <property type="match status" value="1"/>
</dbReference>
<evidence type="ECO:0000256" key="1">
    <source>
        <dbReference type="SAM" id="MobiDB-lite"/>
    </source>
</evidence>
<evidence type="ECO:0000313" key="3">
    <source>
        <dbReference type="EMBL" id="KAK9770868.1"/>
    </source>
</evidence>
<keyword evidence="4" id="KW-1185">Reference proteome</keyword>
<proteinExistence type="predicted"/>
<feature type="domain" description="Heterokaryon incompatibility" evidence="2">
    <location>
        <begin position="61"/>
        <end position="139"/>
    </location>
</feature>
<reference evidence="3 4" key="1">
    <citation type="submission" date="2024-02" db="EMBL/GenBank/DDBJ databases">
        <title>First draft genome assembly of two strains of Seiridium cardinale.</title>
        <authorList>
            <person name="Emiliani G."/>
            <person name="Scali E."/>
        </authorList>
    </citation>
    <scope>NUCLEOTIDE SEQUENCE [LARGE SCALE GENOMIC DNA]</scope>
    <source>
        <strain evidence="3 4">BM-138-000479</strain>
    </source>
</reference>
<dbReference type="PANTHER" id="PTHR39596:SF2">
    <property type="entry name" value="HET DOMAIN PROTEIN (AFU_ORTHOLOGUE AFUA_1G17550)-RELATED"/>
    <property type="match status" value="1"/>
</dbReference>
<dbReference type="EMBL" id="JARVKM010000084">
    <property type="protein sequence ID" value="KAK9770868.1"/>
    <property type="molecule type" value="Genomic_DNA"/>
</dbReference>
<name>A0ABR2XAP4_9PEZI</name>
<comment type="caution">
    <text evidence="3">The sequence shown here is derived from an EMBL/GenBank/DDBJ whole genome shotgun (WGS) entry which is preliminary data.</text>
</comment>
<dbReference type="Proteomes" id="UP001465668">
    <property type="component" value="Unassembled WGS sequence"/>
</dbReference>
<accession>A0ABR2XAP4</accession>
<sequence length="1181" mass="133246">MSMPVSDLRESGTASSLNGSGKWQYATGSTSSWPERLHKTLQENNSRWVVRNQGSRPSIRYVAISHVWRGGLGNPSMNSLPACQLGRIQDLVNRLYGSRDSPVPLWIDTLCVPLPPGNRRLAIQNMKAVYQNADKVLVLDTFLESSKLSANATENLMRIHSSSWMQRLWTFQERILAQSLYFQFAQHDFVRGEDLLDDMMKDRKQYLSNARGGIEDILEKPQEAYRSFKAIRVANSFDSKTLLKKQHEAEVLAQLSMSLEWRRTTRTEDEAVVLTNLLGLNTKDLMDVNLPGLLLTQEPRLSCGVSIPIRVSGEATYSFEPRFLEADAKIPGRHTGRPEDSTTEDQWAIILRRPLAVRTPVEGAIVKIANIKRYDRRRLMLGELDGRSLDESAAFLQQWLFWGLLESTADLAEFPIQRDKFLRTGKTCPKVVFTEPLVAWLRYWILQELRVRSPQEAEICRQGLIAYLKESAQVINVLTANHNCALSNPPGSGQTLLGSSTGTPTAAGLNTLLLCSLLGEAIKDGLNSAYSREKMYSQGKSYGRPNTKNSDLEIEWKPSSYLTHHLLQAGWCVSDVTVMVRKGGNSLISRLCLLSSIKKESIRRHEKCTPARCILTVVQNDDYISSHTQHCDIHGSKEKVAGHIAVQEDEIGSFIQNDQVPLLVFDDDEIKVQASESSKVNAFMHNVMKKRLPFQKQKDQEYYMWRFLMSGPRASATLMQTPCRAKAVSMMNRIYREADRVLVLDNDLLCQEGDAVELLARVQYSTWAHRLWTFQEGALAKKLYVQFRAKAIQINDIFETYEAEHHKLFTLLRKDLKRSKRTEGSLQSWLYHVLGELQKGMGFGYQFPHAAWPEEDMIARDICNHLAEHAVSPLYREAKRFYERLRSADQSLPKAELLAHCVEEIKWRTTSRLSDEILCLAILLKLQVPRIPFFDNADVLQTGSLGTQEQQVAIMVENNMAGVLIALKHIPLSLVFSTLPKMHKPDCARRKVRTREFRGHITLVIIRMAVVPVFANRSAIAKDSQIKASGGAALDVHVNTSDWNSDSIDVICGDSSQLHSLTNIPMRLKNYHFATWAFRIPALILIVQAATLASLLGCGTGDVLGPGIWLTLYLAMRLVSGMARTRHQTTTVLDLQPADRVCRVLRRLGNGAGWILSCLTILDAENGKHDMSRNAGFGQRN</sequence>